<dbReference type="OrthoDB" id="10321883at2759"/>
<dbReference type="EMBL" id="CAJNOC010002365">
    <property type="protein sequence ID" value="CAF0928996.1"/>
    <property type="molecule type" value="Genomic_DNA"/>
</dbReference>
<evidence type="ECO:0000313" key="1">
    <source>
        <dbReference type="EMBL" id="CAF0928996.1"/>
    </source>
</evidence>
<keyword evidence="2" id="KW-1185">Reference proteome</keyword>
<evidence type="ECO:0000313" key="2">
    <source>
        <dbReference type="Proteomes" id="UP000663879"/>
    </source>
</evidence>
<accession>A0A814BPH9</accession>
<gene>
    <name evidence="1" type="ORF">OXX778_LOCUS12799</name>
</gene>
<name>A0A814BPH9_9BILA</name>
<dbReference type="AlphaFoldDB" id="A0A814BPH9"/>
<protein>
    <submittedName>
        <fullName evidence="1">Uncharacterized protein</fullName>
    </submittedName>
</protein>
<comment type="caution">
    <text evidence="1">The sequence shown here is derived from an EMBL/GenBank/DDBJ whole genome shotgun (WGS) entry which is preliminary data.</text>
</comment>
<proteinExistence type="predicted"/>
<reference evidence="1" key="1">
    <citation type="submission" date="2021-02" db="EMBL/GenBank/DDBJ databases">
        <authorList>
            <person name="Nowell W R."/>
        </authorList>
    </citation>
    <scope>NUCLEOTIDE SEQUENCE</scope>
    <source>
        <strain evidence="1">Ploen Becks lab</strain>
    </source>
</reference>
<organism evidence="1 2">
    <name type="scientific">Brachionus calyciflorus</name>
    <dbReference type="NCBI Taxonomy" id="104777"/>
    <lineage>
        <taxon>Eukaryota</taxon>
        <taxon>Metazoa</taxon>
        <taxon>Spiralia</taxon>
        <taxon>Gnathifera</taxon>
        <taxon>Rotifera</taxon>
        <taxon>Eurotatoria</taxon>
        <taxon>Monogononta</taxon>
        <taxon>Pseudotrocha</taxon>
        <taxon>Ploima</taxon>
        <taxon>Brachionidae</taxon>
        <taxon>Brachionus</taxon>
    </lineage>
</organism>
<dbReference type="Proteomes" id="UP000663879">
    <property type="component" value="Unassembled WGS sequence"/>
</dbReference>
<sequence>MMDDHNQSRLRKEIIDHYDNIQAQIDIRTETLLMNLPEALKNSREELLARIKEEKEKNMAALADDSPLVQHKNEYYRQFLQLKQEYAQSGNDQAKKEEIHLRLVELKKNVELIEEFLDDFKKRTLSFEEADKSVYSSLIGELVTPDDTTQNEDLKTN</sequence>